<gene>
    <name evidence="1" type="ORF">OCTVUL_1B020942</name>
</gene>
<evidence type="ECO:0000313" key="1">
    <source>
        <dbReference type="EMBL" id="CAI9726373.1"/>
    </source>
</evidence>
<organism evidence="1 2">
    <name type="scientific">Octopus vulgaris</name>
    <name type="common">Common octopus</name>
    <dbReference type="NCBI Taxonomy" id="6645"/>
    <lineage>
        <taxon>Eukaryota</taxon>
        <taxon>Metazoa</taxon>
        <taxon>Spiralia</taxon>
        <taxon>Lophotrochozoa</taxon>
        <taxon>Mollusca</taxon>
        <taxon>Cephalopoda</taxon>
        <taxon>Coleoidea</taxon>
        <taxon>Octopodiformes</taxon>
        <taxon>Octopoda</taxon>
        <taxon>Incirrata</taxon>
        <taxon>Octopodidae</taxon>
        <taxon>Octopus</taxon>
    </lineage>
</organism>
<dbReference type="Proteomes" id="UP001162480">
    <property type="component" value="Chromosome 7"/>
</dbReference>
<name>A0AA36B2X5_OCTVU</name>
<proteinExistence type="predicted"/>
<accession>A0AA36B2X5</accession>
<sequence>MFSHMTPTTKTHNPKSFKKQRVVIKITNSYEAYYDSRKLEKERRELTSTSEIEYCYKHPTVISKLHKGYKRVGKDHVTGRHGVGNSHSNGFPYNLGKGVLGVKKKKHQDWFDESDGNIQHFMEEKRKALLANDSDQSRAFFFKEIKADVQRKIRRMQDTWKKAEEI</sequence>
<reference evidence="1" key="1">
    <citation type="submission" date="2023-08" db="EMBL/GenBank/DDBJ databases">
        <authorList>
            <person name="Alioto T."/>
            <person name="Alioto T."/>
            <person name="Gomez Garrido J."/>
        </authorList>
    </citation>
    <scope>NUCLEOTIDE SEQUENCE</scope>
</reference>
<protein>
    <submittedName>
        <fullName evidence="1">Uncharacterized protein</fullName>
    </submittedName>
</protein>
<dbReference type="AlphaFoldDB" id="A0AA36B2X5"/>
<dbReference type="EMBL" id="OX597820">
    <property type="protein sequence ID" value="CAI9726373.1"/>
    <property type="molecule type" value="Genomic_DNA"/>
</dbReference>
<evidence type="ECO:0000313" key="2">
    <source>
        <dbReference type="Proteomes" id="UP001162480"/>
    </source>
</evidence>
<keyword evidence="2" id="KW-1185">Reference proteome</keyword>